<sequence length="560" mass="59904">MRKGIIIAIMAVVVLVVGGVMFAALGKKPSTLTLKPNVHIAGGKDGFTVHDVTEDSVTIDEDSSIAEGAIVAGGTGKAAPNGFLRKVTSVKKHNGRMVLETEQAALTDAIKKADINLDINIDPDGNHTLDDHGPSKGNPLGAAPAHAAPAASDGEIFSYSGDELDATGSLTLSLNMRVAENGKIDFETKADLNLDSEFKLQNPGDWNKDLFTKQVLPVTIIVDDFPVTLVNELSVSANGSVDTEADATVKSSLERTVGYRYLSGEGLSPIDEESEQTFEIAAADQDNLDASGHGAVNVNLTSSVFGIAGPEITTGIDTAFDASLERAKPGTGESELIKLPGLDGTYAGSADVKATAPLEAKFNASEKAGNPFDGKKSREMVDAELFKAEEPLELYAYSREIYPEGSGGKKALAELEGKMFVFSSGAGAWNTSITMEKDGKFTGSYIDANVRGEHTAEFNGRFEVAKRVDEYTYKLKLKDLKTTTPTGEKTERDGRTIEYAEPYGFEKGEEFELYLPGHPTDSLDEEYTGWTEHCATNGSTIDHYGLFNVEPKYGMCTVDF</sequence>
<keyword evidence="2" id="KW-1133">Transmembrane helix</keyword>
<evidence type="ECO:0000256" key="2">
    <source>
        <dbReference type="SAM" id="Phobius"/>
    </source>
</evidence>
<proteinExistence type="predicted"/>
<feature type="compositionally biased region" description="Basic and acidic residues" evidence="1">
    <location>
        <begin position="125"/>
        <end position="134"/>
    </location>
</feature>
<keyword evidence="2" id="KW-0472">Membrane</keyword>
<feature type="transmembrane region" description="Helical" evidence="2">
    <location>
        <begin position="6"/>
        <end position="25"/>
    </location>
</feature>
<gene>
    <name evidence="3" type="ORF">Bravens_00554</name>
</gene>
<feature type="region of interest" description="Disordered" evidence="1">
    <location>
        <begin position="125"/>
        <end position="147"/>
    </location>
</feature>
<evidence type="ECO:0000256" key="1">
    <source>
        <dbReference type="SAM" id="MobiDB-lite"/>
    </source>
</evidence>
<dbReference type="PATRIC" id="fig|479117.4.peg.556"/>
<protein>
    <submittedName>
        <fullName evidence="3">Uncharacterized protein</fullName>
    </submittedName>
</protein>
<dbReference type="EMBL" id="LQQC01000007">
    <property type="protein sequence ID" value="KXZ59002.1"/>
    <property type="molecule type" value="Genomic_DNA"/>
</dbReference>
<name>A0A150HA70_9MICO</name>
<dbReference type="RefSeq" id="WP_062020103.1">
    <property type="nucleotide sequence ID" value="NZ_LQQC01000007.1"/>
</dbReference>
<dbReference type="Proteomes" id="UP000243589">
    <property type="component" value="Unassembled WGS sequence"/>
</dbReference>
<keyword evidence="4" id="KW-1185">Reference proteome</keyword>
<organism evidence="3 4">
    <name type="scientific">Brevibacterium ravenspurgense</name>
    <dbReference type="NCBI Taxonomy" id="479117"/>
    <lineage>
        <taxon>Bacteria</taxon>
        <taxon>Bacillati</taxon>
        <taxon>Actinomycetota</taxon>
        <taxon>Actinomycetes</taxon>
        <taxon>Micrococcales</taxon>
        <taxon>Brevibacteriaceae</taxon>
        <taxon>Brevibacterium</taxon>
    </lineage>
</organism>
<keyword evidence="2" id="KW-0812">Transmembrane</keyword>
<evidence type="ECO:0000313" key="4">
    <source>
        <dbReference type="Proteomes" id="UP000243589"/>
    </source>
</evidence>
<evidence type="ECO:0000313" key="3">
    <source>
        <dbReference type="EMBL" id="KXZ59002.1"/>
    </source>
</evidence>
<reference evidence="3 4" key="1">
    <citation type="submission" date="2016-01" db="EMBL/GenBank/DDBJ databases">
        <title>Use of Whole Genome Sequencing to ascertain that Brevibacterium massiliense (Roux, Raoult 2009) is a later heterotypic synonym of Brevibacterium ravenspurgense (Mages 2008).</title>
        <authorList>
            <person name="Bernier A.-M."/>
            <person name="Burdz T."/>
            <person name="Huynh C."/>
            <person name="Pachecho A.L."/>
            <person name="Wiebe D."/>
            <person name="Bonner C."/>
            <person name="Bernard K."/>
        </authorList>
    </citation>
    <scope>NUCLEOTIDE SEQUENCE [LARGE SCALE GENOMIC DNA]</scope>
    <source>
        <strain evidence="3 4">CCUG56047</strain>
    </source>
</reference>
<dbReference type="AlphaFoldDB" id="A0A150HA70"/>
<accession>A0A150HA70</accession>
<comment type="caution">
    <text evidence="3">The sequence shown here is derived from an EMBL/GenBank/DDBJ whole genome shotgun (WGS) entry which is preliminary data.</text>
</comment>